<dbReference type="GO" id="GO:0000310">
    <property type="term" value="F:xanthine phosphoribosyltransferase activity"/>
    <property type="evidence" value="ECO:0007669"/>
    <property type="project" value="UniProtKB-UniRule"/>
</dbReference>
<accession>A0A502JV80</accession>
<comment type="catalytic activity">
    <reaction evidence="9">
        <text>IMP + diphosphate = hypoxanthine + 5-phospho-alpha-D-ribose 1-diphosphate</text>
        <dbReference type="Rhea" id="RHEA:17973"/>
        <dbReference type="ChEBI" id="CHEBI:17368"/>
        <dbReference type="ChEBI" id="CHEBI:33019"/>
        <dbReference type="ChEBI" id="CHEBI:58017"/>
        <dbReference type="ChEBI" id="CHEBI:58053"/>
    </reaction>
</comment>
<keyword evidence="5 9" id="KW-0479">Metal-binding</keyword>
<comment type="catalytic activity">
    <reaction evidence="9">
        <text>XMP + diphosphate = xanthine + 5-phospho-alpha-D-ribose 1-diphosphate</text>
        <dbReference type="Rhea" id="RHEA:10800"/>
        <dbReference type="ChEBI" id="CHEBI:17712"/>
        <dbReference type="ChEBI" id="CHEBI:33019"/>
        <dbReference type="ChEBI" id="CHEBI:57464"/>
        <dbReference type="ChEBI" id="CHEBI:58017"/>
        <dbReference type="EC" id="2.4.2.22"/>
    </reaction>
</comment>
<dbReference type="SUPFAM" id="SSF53271">
    <property type="entry name" value="PRTase-like"/>
    <property type="match status" value="1"/>
</dbReference>
<keyword evidence="1 9" id="KW-1003">Cell membrane</keyword>
<comment type="caution">
    <text evidence="11">The sequence shown here is derived from an EMBL/GenBank/DDBJ whole genome shotgun (WGS) entry which is preliminary data.</text>
</comment>
<comment type="subcellular location">
    <subcellularLocation>
        <location evidence="9">Cell membrane</location>
        <topology evidence="9">Peripheral membrane protein</topology>
    </subcellularLocation>
</comment>
<comment type="caution">
    <text evidence="9">Lacks conserved residue(s) required for the propagation of feature annotation.</text>
</comment>
<dbReference type="PANTHER" id="PTHR39563">
    <property type="entry name" value="XANTHINE PHOSPHORIBOSYLTRANSFERASE"/>
    <property type="match status" value="1"/>
</dbReference>
<dbReference type="GO" id="GO:0005886">
    <property type="term" value="C:plasma membrane"/>
    <property type="evidence" value="ECO:0007669"/>
    <property type="project" value="UniProtKB-SubCell"/>
</dbReference>
<keyword evidence="6 9" id="KW-0660">Purine salvage</keyword>
<comment type="cofactor">
    <cofactor evidence="9">
        <name>Mg(2+)</name>
        <dbReference type="ChEBI" id="CHEBI:18420"/>
    </cofactor>
</comment>
<evidence type="ECO:0000256" key="8">
    <source>
        <dbReference type="ARBA" id="ARBA00023136"/>
    </source>
</evidence>
<dbReference type="AlphaFoldDB" id="A0A502JV80"/>
<feature type="binding site" evidence="9">
    <location>
        <begin position="37"/>
        <end position="38"/>
    </location>
    <ligand>
        <name>5-phospho-alpha-D-ribose 1-diphosphate</name>
        <dbReference type="ChEBI" id="CHEBI:58017"/>
    </ligand>
</feature>
<comment type="pathway">
    <text evidence="9">Purine metabolism; GMP biosynthesis via salvage pathway; GMP from guanine: step 1/1.</text>
</comment>
<keyword evidence="7 9" id="KW-0460">Magnesium</keyword>
<dbReference type="PANTHER" id="PTHR39563:SF1">
    <property type="entry name" value="XANTHINE-GUANINE PHOSPHORIBOSYLTRANSFERASE"/>
    <property type="match status" value="1"/>
</dbReference>
<dbReference type="NCBIfam" id="NF006613">
    <property type="entry name" value="PRK09177.1"/>
    <property type="match status" value="1"/>
</dbReference>
<evidence type="ECO:0000313" key="12">
    <source>
        <dbReference type="Proteomes" id="UP000317926"/>
    </source>
</evidence>
<dbReference type="GO" id="GO:0004422">
    <property type="term" value="F:hypoxanthine phosphoribosyltransferase activity"/>
    <property type="evidence" value="ECO:0007669"/>
    <property type="project" value="TreeGrafter"/>
</dbReference>
<dbReference type="EC" id="2.4.2.22" evidence="9"/>
<dbReference type="GO" id="GO:0032263">
    <property type="term" value="P:GMP salvage"/>
    <property type="evidence" value="ECO:0007669"/>
    <property type="project" value="UniProtKB-UniRule"/>
</dbReference>
<dbReference type="GO" id="GO:0005829">
    <property type="term" value="C:cytosol"/>
    <property type="evidence" value="ECO:0007669"/>
    <property type="project" value="TreeGrafter"/>
</dbReference>
<evidence type="ECO:0000256" key="2">
    <source>
        <dbReference type="ARBA" id="ARBA00022519"/>
    </source>
</evidence>
<protein>
    <recommendedName>
        <fullName evidence="9">Xanthine-guanine phosphoribosyltransferase</fullName>
        <shortName evidence="9">XGPRT</shortName>
        <ecNumber evidence="9">2.4.2.22</ecNumber>
    </recommendedName>
    <alternativeName>
        <fullName evidence="9">Xanthine phosphoribosyltransferase</fullName>
    </alternativeName>
</protein>
<organism evidence="11 12">
    <name type="scientific">Haemophilus haemolyticus</name>
    <dbReference type="NCBI Taxonomy" id="726"/>
    <lineage>
        <taxon>Bacteria</taxon>
        <taxon>Pseudomonadati</taxon>
        <taxon>Pseudomonadota</taxon>
        <taxon>Gammaproteobacteria</taxon>
        <taxon>Pasteurellales</taxon>
        <taxon>Pasteurellaceae</taxon>
        <taxon>Haemophilus</taxon>
    </lineage>
</organism>
<dbReference type="FunFam" id="3.40.50.2020:FF:000009">
    <property type="entry name" value="Xanthine phosphoribosyltransferase"/>
    <property type="match status" value="1"/>
</dbReference>
<keyword evidence="2" id="KW-0997">Cell inner membrane</keyword>
<keyword evidence="8 9" id="KW-0472">Membrane</keyword>
<evidence type="ECO:0000256" key="3">
    <source>
        <dbReference type="ARBA" id="ARBA00022676"/>
    </source>
</evidence>
<feature type="binding site" evidence="9">
    <location>
        <begin position="95"/>
        <end position="99"/>
    </location>
    <ligand>
        <name>GMP</name>
        <dbReference type="ChEBI" id="CHEBI:58115"/>
    </ligand>
</feature>
<dbReference type="InterPro" id="IPR023747">
    <property type="entry name" value="Xanthine_Guanine_PRibTrfase"/>
</dbReference>
<feature type="binding site" evidence="9">
    <location>
        <position position="95"/>
    </location>
    <ligand>
        <name>guanine</name>
        <dbReference type="ChEBI" id="CHEBI:16235"/>
    </ligand>
</feature>
<dbReference type="GO" id="GO:0052657">
    <property type="term" value="F:guanine phosphoribosyltransferase activity"/>
    <property type="evidence" value="ECO:0007669"/>
    <property type="project" value="RHEA"/>
</dbReference>
<dbReference type="HAMAP" id="MF_01903">
    <property type="entry name" value="XGPRT"/>
    <property type="match status" value="1"/>
</dbReference>
<keyword evidence="3 9" id="KW-0328">Glycosyltransferase</keyword>
<comment type="pathway">
    <text evidence="9">Purine metabolism; XMP biosynthesis via salvage pathway; XMP from xanthine: step 1/1.</text>
</comment>
<dbReference type="GO" id="GO:0032265">
    <property type="term" value="P:XMP salvage"/>
    <property type="evidence" value="ECO:0007669"/>
    <property type="project" value="UniProtKB-UniRule"/>
</dbReference>
<dbReference type="Pfam" id="PF00156">
    <property type="entry name" value="Pribosyltran"/>
    <property type="match status" value="1"/>
</dbReference>
<evidence type="ECO:0000256" key="1">
    <source>
        <dbReference type="ARBA" id="ARBA00022475"/>
    </source>
</evidence>
<evidence type="ECO:0000256" key="9">
    <source>
        <dbReference type="HAMAP-Rule" id="MF_01903"/>
    </source>
</evidence>
<feature type="binding site" evidence="9">
    <location>
        <position position="92"/>
    </location>
    <ligand>
        <name>Mg(2+)</name>
        <dbReference type="ChEBI" id="CHEBI:18420"/>
    </ligand>
</feature>
<evidence type="ECO:0000259" key="10">
    <source>
        <dbReference type="Pfam" id="PF00156"/>
    </source>
</evidence>
<dbReference type="UniPathway" id="UPA00602">
    <property type="reaction ID" value="UER00658"/>
</dbReference>
<comment type="similarity">
    <text evidence="9">Belongs to the purine/pyrimidine phosphoribosyltransferase family. XGPT subfamily.</text>
</comment>
<dbReference type="EMBL" id="SDPK01000021">
    <property type="protein sequence ID" value="TPG99686.1"/>
    <property type="molecule type" value="Genomic_DNA"/>
</dbReference>
<evidence type="ECO:0000313" key="11">
    <source>
        <dbReference type="EMBL" id="TPG99686.1"/>
    </source>
</evidence>
<dbReference type="RefSeq" id="WP_140519596.1">
    <property type="nucleotide sequence ID" value="NZ_JACBKC010000021.1"/>
</dbReference>
<reference evidence="11 12" key="1">
    <citation type="submission" date="2019-01" db="EMBL/GenBank/DDBJ databases">
        <title>Comparative genomic analysis identifies haemin-independent Haemophilus haemolyticus: a formal re-classification of Haemophilus intermedius.</title>
        <authorList>
            <person name="Harris T.M."/>
            <person name="Price E.P."/>
            <person name="Sarovich D.S."/>
            <person name="Norskov-Lauritsen N."/>
            <person name="Beissbarth J."/>
            <person name="Chang A.B."/>
            <person name="Smith-Vaughan H.C."/>
        </authorList>
    </citation>
    <scope>NUCLEOTIDE SEQUENCE [LARGE SCALE GENOMIC DNA]</scope>
    <source>
        <strain evidence="11 12">PN24</strain>
    </source>
</reference>
<dbReference type="Gene3D" id="3.40.50.2020">
    <property type="match status" value="1"/>
</dbReference>
<feature type="binding site" evidence="9">
    <location>
        <position position="138"/>
    </location>
    <ligand>
        <name>guanine</name>
        <dbReference type="ChEBI" id="CHEBI:16235"/>
    </ligand>
</feature>
<evidence type="ECO:0000256" key="7">
    <source>
        <dbReference type="ARBA" id="ARBA00022842"/>
    </source>
</evidence>
<dbReference type="GO" id="GO:0006166">
    <property type="term" value="P:purine ribonucleoside salvage"/>
    <property type="evidence" value="ECO:0007669"/>
    <property type="project" value="UniProtKB-KW"/>
</dbReference>
<comment type="subunit">
    <text evidence="9">Homotetramer.</text>
</comment>
<proteinExistence type="inferred from homology"/>
<dbReference type="UniPathway" id="UPA00909">
    <property type="reaction ID" value="UER00887"/>
</dbReference>
<comment type="function">
    <text evidence="9">Purine salvage pathway enzyme that catalyzes the transfer of the ribosyl-5-phosphate group from 5-phospho-alpha-D-ribose 1-diphosphate (PRPP) to the N9 position of the 6-oxopurines guanine and xanthine to form the corresponding ribonucleotides GMP (guanosine 5'-monophosphate) and XMP (xanthosine 5'-monophosphate), with the release of PPi. To a lesser extent, also acts on hypoxanthine.</text>
</comment>
<feature type="binding site" evidence="9">
    <location>
        <position position="138"/>
    </location>
    <ligand>
        <name>xanthine</name>
        <dbReference type="ChEBI" id="CHEBI:17712"/>
    </ligand>
</feature>
<feature type="binding site" evidence="9">
    <location>
        <position position="95"/>
    </location>
    <ligand>
        <name>xanthine</name>
        <dbReference type="ChEBI" id="CHEBI:17712"/>
    </ligand>
</feature>
<name>A0A502JV80_HAEHA</name>
<evidence type="ECO:0000256" key="6">
    <source>
        <dbReference type="ARBA" id="ARBA00022726"/>
    </source>
</evidence>
<feature type="binding site" evidence="9">
    <location>
        <begin position="91"/>
        <end position="99"/>
    </location>
    <ligand>
        <name>5-phospho-alpha-D-ribose 1-diphosphate</name>
        <dbReference type="ChEBI" id="CHEBI:58017"/>
    </ligand>
</feature>
<dbReference type="InterPro" id="IPR000836">
    <property type="entry name" value="PRTase_dom"/>
</dbReference>
<dbReference type="Proteomes" id="UP000317926">
    <property type="component" value="Unassembled WGS sequence"/>
</dbReference>
<gene>
    <name evidence="9" type="primary">gpt</name>
    <name evidence="11" type="ORF">EUX55_05035</name>
</gene>
<feature type="binding site" evidence="9">
    <location>
        <begin position="137"/>
        <end position="138"/>
    </location>
    <ligand>
        <name>GMP</name>
        <dbReference type="ChEBI" id="CHEBI:58115"/>
    </ligand>
</feature>
<dbReference type="CDD" id="cd06223">
    <property type="entry name" value="PRTases_typeI"/>
    <property type="match status" value="1"/>
</dbReference>
<keyword evidence="4 9" id="KW-0808">Transferase</keyword>
<dbReference type="InterPro" id="IPR029057">
    <property type="entry name" value="PRTase-like"/>
</dbReference>
<comment type="catalytic activity">
    <reaction evidence="9">
        <text>GMP + diphosphate = guanine + 5-phospho-alpha-D-ribose 1-diphosphate</text>
        <dbReference type="Rhea" id="RHEA:25424"/>
        <dbReference type="ChEBI" id="CHEBI:16235"/>
        <dbReference type="ChEBI" id="CHEBI:33019"/>
        <dbReference type="ChEBI" id="CHEBI:58017"/>
        <dbReference type="ChEBI" id="CHEBI:58115"/>
    </reaction>
</comment>
<dbReference type="GO" id="GO:0032264">
    <property type="term" value="P:IMP salvage"/>
    <property type="evidence" value="ECO:0007669"/>
    <property type="project" value="TreeGrafter"/>
</dbReference>
<feature type="domain" description="Phosphoribosyltransferase" evidence="10">
    <location>
        <begin position="15"/>
        <end position="146"/>
    </location>
</feature>
<dbReference type="GO" id="GO:0000287">
    <property type="term" value="F:magnesium ion binding"/>
    <property type="evidence" value="ECO:0007669"/>
    <property type="project" value="UniProtKB-UniRule"/>
</dbReference>
<evidence type="ECO:0000256" key="5">
    <source>
        <dbReference type="ARBA" id="ARBA00022723"/>
    </source>
</evidence>
<sequence length="155" mass="17370">MSEKYVVTWDMFQMHARKLSERLLPASQWKGIIAVSRGGLFPAAVLARELSIRHVETVCIASYHDHNNQGELQVLHAARVPNGGEGFIIVDDLVDTGNTARAIREMYPNAKFVTVFAKPAGAELVDDYVIDIPQNTWIEQPWDLGLMFVPPLARK</sequence>
<evidence type="ECO:0000256" key="4">
    <source>
        <dbReference type="ARBA" id="ARBA00022679"/>
    </source>
</evidence>